<dbReference type="GO" id="GO:0016887">
    <property type="term" value="F:ATP hydrolysis activity"/>
    <property type="evidence" value="ECO:0007669"/>
    <property type="project" value="InterPro"/>
</dbReference>
<dbReference type="GO" id="GO:0031966">
    <property type="term" value="C:mitochondrial membrane"/>
    <property type="evidence" value="ECO:0007669"/>
    <property type="project" value="UniProtKB-SubCell"/>
</dbReference>
<dbReference type="Pfam" id="PF08740">
    <property type="entry name" value="BCS1_N"/>
    <property type="match status" value="1"/>
</dbReference>
<proteinExistence type="predicted"/>
<comment type="caution">
    <text evidence="4">The sequence shown here is derived from an EMBL/GenBank/DDBJ whole genome shotgun (WGS) entry which is preliminary data.</text>
</comment>
<dbReference type="Gene3D" id="3.40.50.300">
    <property type="entry name" value="P-loop containing nucleotide triphosphate hydrolases"/>
    <property type="match status" value="1"/>
</dbReference>
<reference evidence="4 5" key="1">
    <citation type="journal article" date="2023" name="IMA Fungus">
        <title>Comparative genomic study of the Penicillium genus elucidates a diverse pangenome and 15 lateral gene transfer events.</title>
        <authorList>
            <person name="Petersen C."/>
            <person name="Sorensen T."/>
            <person name="Nielsen M.R."/>
            <person name="Sondergaard T.E."/>
            <person name="Sorensen J.L."/>
            <person name="Fitzpatrick D.A."/>
            <person name="Frisvad J.C."/>
            <person name="Nielsen K.L."/>
        </authorList>
    </citation>
    <scope>NUCLEOTIDE SEQUENCE [LARGE SCALE GENOMIC DNA]</scope>
    <source>
        <strain evidence="4 5">IBT 35679</strain>
    </source>
</reference>
<dbReference type="GO" id="GO:0005524">
    <property type="term" value="F:ATP binding"/>
    <property type="evidence" value="ECO:0007669"/>
    <property type="project" value="InterPro"/>
</dbReference>
<evidence type="ECO:0000256" key="1">
    <source>
        <dbReference type="ARBA" id="ARBA00004325"/>
    </source>
</evidence>
<name>A0AAD6G8X6_9EURO</name>
<organism evidence="4 5">
    <name type="scientific">Penicillium frequentans</name>
    <dbReference type="NCBI Taxonomy" id="3151616"/>
    <lineage>
        <taxon>Eukaryota</taxon>
        <taxon>Fungi</taxon>
        <taxon>Dikarya</taxon>
        <taxon>Ascomycota</taxon>
        <taxon>Pezizomycotina</taxon>
        <taxon>Eurotiomycetes</taxon>
        <taxon>Eurotiomycetidae</taxon>
        <taxon>Eurotiales</taxon>
        <taxon>Aspergillaceae</taxon>
        <taxon>Penicillium</taxon>
    </lineage>
</organism>
<dbReference type="Proteomes" id="UP001220324">
    <property type="component" value="Unassembled WGS sequence"/>
</dbReference>
<dbReference type="PANTHER" id="PTHR23070">
    <property type="entry name" value="BCS1 AAA-TYPE ATPASE"/>
    <property type="match status" value="1"/>
</dbReference>
<dbReference type="InterPro" id="IPR014851">
    <property type="entry name" value="BCS1_N"/>
</dbReference>
<keyword evidence="5" id="KW-1185">Reference proteome</keyword>
<dbReference type="AlphaFoldDB" id="A0AAD6G8X6"/>
<dbReference type="Pfam" id="PF00004">
    <property type="entry name" value="AAA"/>
    <property type="match status" value="1"/>
</dbReference>
<dbReference type="EMBL" id="JAQIZZ010000010">
    <property type="protein sequence ID" value="KAJ5522958.1"/>
    <property type="molecule type" value="Genomic_DNA"/>
</dbReference>
<accession>A0AAD6G8X6</accession>
<protein>
    <submittedName>
        <fullName evidence="4">AAA-type ATPase Bcs1</fullName>
    </submittedName>
</protein>
<dbReference type="SUPFAM" id="SSF52540">
    <property type="entry name" value="P-loop containing nucleoside triphosphate hydrolases"/>
    <property type="match status" value="1"/>
</dbReference>
<gene>
    <name evidence="4" type="ORF">N7494_013144</name>
</gene>
<evidence type="ECO:0000313" key="4">
    <source>
        <dbReference type="EMBL" id="KAJ5522958.1"/>
    </source>
</evidence>
<evidence type="ECO:0000259" key="3">
    <source>
        <dbReference type="Pfam" id="PF08740"/>
    </source>
</evidence>
<dbReference type="InterPro" id="IPR003959">
    <property type="entry name" value="ATPase_AAA_core"/>
</dbReference>
<dbReference type="InterPro" id="IPR027417">
    <property type="entry name" value="P-loop_NTPase"/>
</dbReference>
<comment type="subcellular location">
    <subcellularLocation>
        <location evidence="1">Mitochondrion membrane</location>
    </subcellularLocation>
</comment>
<feature type="domain" description="ATPase AAA-type core" evidence="2">
    <location>
        <begin position="279"/>
        <end position="410"/>
    </location>
</feature>
<evidence type="ECO:0000313" key="5">
    <source>
        <dbReference type="Proteomes" id="UP001220324"/>
    </source>
</evidence>
<evidence type="ECO:0000259" key="2">
    <source>
        <dbReference type="Pfam" id="PF00004"/>
    </source>
</evidence>
<sequence length="485" mass="53810">MLSFIQSFAAHLPLDPNSAHLTGVPSDIRSLITLIGGLWILLSYVIPQTALSFRKGVLHFTDSLFIPPNDLLFKQVMRHLAQTPEAFIFPSKEEATDGSLLKRFALLWLKLLFKSNAVTATTRSTRDWLSDEDMGGATNLPSDDYADDPAGYLRKFKHQSMICPVAITPARDTLIAFFFENHLLVLDRGTLGSPPWVQENITLYGPQAIIKRFLRHVQQKTVERLGEATSTYIPKVTPMECTWRLLASRKPRASTTMILEANMQATSSMESLTEKGTSFMAPPGNGKTSLAMVVAARISSDVYAPQFTPNMTDESLINLIYALPNQAILLLEDIDRVKFSQPVSNSAGDTVRYEPDVASHQGVSLGGLLNALDGPYAREDLIVIMTANNPENIPDALIRPGRIDLKLFFPNATKEMLQNCHRRLCGQVEKDSQGDLQAEEFAQQLPAEVYPIAAIQGFLLDSRERTKTAEAFVSWSKKNQELSVA</sequence>
<feature type="domain" description="BCS1 N-terminal" evidence="3">
    <location>
        <begin position="36"/>
        <end position="253"/>
    </location>
</feature>
<dbReference type="InterPro" id="IPR050747">
    <property type="entry name" value="Mitochondrial_chaperone_BCS1"/>
</dbReference>